<protein>
    <submittedName>
        <fullName evidence="1">Uncharacterized protein</fullName>
    </submittedName>
</protein>
<keyword evidence="2" id="KW-1185">Reference proteome</keyword>
<dbReference type="Proteomes" id="UP001055811">
    <property type="component" value="Linkage Group LG02"/>
</dbReference>
<name>A0ACB9GDP1_CICIN</name>
<reference evidence="1 2" key="2">
    <citation type="journal article" date="2022" name="Mol. Ecol. Resour.">
        <title>The genomes of chicory, endive, great burdock and yacon provide insights into Asteraceae paleo-polyploidization history and plant inulin production.</title>
        <authorList>
            <person name="Fan W."/>
            <person name="Wang S."/>
            <person name="Wang H."/>
            <person name="Wang A."/>
            <person name="Jiang F."/>
            <person name="Liu H."/>
            <person name="Zhao H."/>
            <person name="Xu D."/>
            <person name="Zhang Y."/>
        </authorList>
    </citation>
    <scope>NUCLEOTIDE SEQUENCE [LARGE SCALE GENOMIC DNA]</scope>
    <source>
        <strain evidence="2">cv. Punajuju</strain>
        <tissue evidence="1">Leaves</tissue>
    </source>
</reference>
<accession>A0ACB9GDP1</accession>
<gene>
    <name evidence="1" type="ORF">L2E82_11757</name>
</gene>
<reference evidence="2" key="1">
    <citation type="journal article" date="2022" name="Mol. Ecol. Resour.">
        <title>The genomes of chicory, endive, great burdock and yacon provide insights into Asteraceae palaeo-polyploidization history and plant inulin production.</title>
        <authorList>
            <person name="Fan W."/>
            <person name="Wang S."/>
            <person name="Wang H."/>
            <person name="Wang A."/>
            <person name="Jiang F."/>
            <person name="Liu H."/>
            <person name="Zhao H."/>
            <person name="Xu D."/>
            <person name="Zhang Y."/>
        </authorList>
    </citation>
    <scope>NUCLEOTIDE SEQUENCE [LARGE SCALE GENOMIC DNA]</scope>
    <source>
        <strain evidence="2">cv. Punajuju</strain>
    </source>
</reference>
<evidence type="ECO:0000313" key="1">
    <source>
        <dbReference type="EMBL" id="KAI3781734.1"/>
    </source>
</evidence>
<comment type="caution">
    <text evidence="1">The sequence shown here is derived from an EMBL/GenBank/DDBJ whole genome shotgun (WGS) entry which is preliminary data.</text>
</comment>
<proteinExistence type="predicted"/>
<organism evidence="1 2">
    <name type="scientific">Cichorium intybus</name>
    <name type="common">Chicory</name>
    <dbReference type="NCBI Taxonomy" id="13427"/>
    <lineage>
        <taxon>Eukaryota</taxon>
        <taxon>Viridiplantae</taxon>
        <taxon>Streptophyta</taxon>
        <taxon>Embryophyta</taxon>
        <taxon>Tracheophyta</taxon>
        <taxon>Spermatophyta</taxon>
        <taxon>Magnoliopsida</taxon>
        <taxon>eudicotyledons</taxon>
        <taxon>Gunneridae</taxon>
        <taxon>Pentapetalae</taxon>
        <taxon>asterids</taxon>
        <taxon>campanulids</taxon>
        <taxon>Asterales</taxon>
        <taxon>Asteraceae</taxon>
        <taxon>Cichorioideae</taxon>
        <taxon>Cichorieae</taxon>
        <taxon>Cichoriinae</taxon>
        <taxon>Cichorium</taxon>
    </lineage>
</organism>
<dbReference type="EMBL" id="CM042010">
    <property type="protein sequence ID" value="KAI3781734.1"/>
    <property type="molecule type" value="Genomic_DNA"/>
</dbReference>
<evidence type="ECO:0000313" key="2">
    <source>
        <dbReference type="Proteomes" id="UP001055811"/>
    </source>
</evidence>
<sequence length="89" mass="10188">MLHDQEDPNWTLLSQQRPEAKIRIYASPKAETSKRDIVVLDTDVESQITHDVQHSLEATSPLHTMTYSTSMKKKNNKYAVTGEEFKALD</sequence>